<proteinExistence type="predicted"/>
<dbReference type="EMBL" id="AP035881">
    <property type="protein sequence ID" value="BFP43943.1"/>
    <property type="molecule type" value="Genomic_DNA"/>
</dbReference>
<dbReference type="AlphaFoldDB" id="A0AB33JRD9"/>
<protein>
    <submittedName>
        <fullName evidence="2">Uncharacterized protein</fullName>
    </submittedName>
</protein>
<gene>
    <name evidence="2" type="ORF">KCMC57_03110</name>
</gene>
<feature type="region of interest" description="Disordered" evidence="1">
    <location>
        <begin position="1"/>
        <end position="22"/>
    </location>
</feature>
<evidence type="ECO:0000256" key="1">
    <source>
        <dbReference type="SAM" id="MobiDB-lite"/>
    </source>
</evidence>
<evidence type="ECO:0000313" key="2">
    <source>
        <dbReference type="EMBL" id="BFP43943.1"/>
    </source>
</evidence>
<name>A0AB33JRD9_9ACTN</name>
<organism evidence="2">
    <name type="scientific">Kitasatospora sp. CMC57</name>
    <dbReference type="NCBI Taxonomy" id="3231513"/>
    <lineage>
        <taxon>Bacteria</taxon>
        <taxon>Bacillati</taxon>
        <taxon>Actinomycetota</taxon>
        <taxon>Actinomycetes</taxon>
        <taxon>Kitasatosporales</taxon>
        <taxon>Streptomycetaceae</taxon>
        <taxon>Kitasatospora</taxon>
    </lineage>
</organism>
<feature type="region of interest" description="Disordered" evidence="1">
    <location>
        <begin position="34"/>
        <end position="76"/>
    </location>
</feature>
<accession>A0AB33JRD9</accession>
<sequence length="76" mass="8156">MEATWSPLVTREADGGLAGESNRFAESIRRNIEAPSEAVNTSRKESAHSIPRMPGLAYGRRTPLGPPAGVRVDRGP</sequence>
<reference evidence="2" key="1">
    <citation type="submission" date="2024-07" db="EMBL/GenBank/DDBJ databases">
        <title>Complete genome sequences of cellulolytic bacteria, Kitasatospora sp. CMC57 and Streptomyces sp. CMC78, isolated from Japanese agricultural soil.</title>
        <authorList>
            <person name="Hashimoto T."/>
            <person name="Ito M."/>
            <person name="Iwamoto M."/>
            <person name="Fukahori D."/>
            <person name="Shoda T."/>
            <person name="Sakoda M."/>
            <person name="Morohoshi T."/>
            <person name="Mitsuboshi M."/>
            <person name="Nishizawa T."/>
        </authorList>
    </citation>
    <scope>NUCLEOTIDE SEQUENCE</scope>
    <source>
        <strain evidence="2">CMC57</strain>
    </source>
</reference>